<feature type="domain" description="Flagellar M-ring N-terminal" evidence="12">
    <location>
        <begin position="47"/>
        <end position="219"/>
    </location>
</feature>
<dbReference type="Proteomes" id="UP000245634">
    <property type="component" value="Unassembled WGS sequence"/>
</dbReference>
<comment type="subcellular location">
    <subcellularLocation>
        <location evidence="1 9">Bacterial flagellum basal body</location>
    </subcellularLocation>
    <subcellularLocation>
        <location evidence="2">Cell membrane</location>
        <topology evidence="2">Multi-pass membrane protein</topology>
    </subcellularLocation>
</comment>
<evidence type="ECO:0000256" key="4">
    <source>
        <dbReference type="ARBA" id="ARBA00022475"/>
    </source>
</evidence>
<dbReference type="PANTHER" id="PTHR30046:SF0">
    <property type="entry name" value="FLAGELLAR M-RING PROTEIN"/>
    <property type="match status" value="1"/>
</dbReference>
<dbReference type="GO" id="GO:0003774">
    <property type="term" value="F:cytoskeletal motor activity"/>
    <property type="evidence" value="ECO:0007669"/>
    <property type="project" value="InterPro"/>
</dbReference>
<dbReference type="GO" id="GO:0005886">
    <property type="term" value="C:plasma membrane"/>
    <property type="evidence" value="ECO:0007669"/>
    <property type="project" value="UniProtKB-SubCell"/>
</dbReference>
<keyword evidence="14" id="KW-0966">Cell projection</keyword>
<gene>
    <name evidence="14" type="ORF">C7459_10967</name>
</gene>
<keyword evidence="14" id="KW-0282">Flagellum</keyword>
<dbReference type="GO" id="GO:0071973">
    <property type="term" value="P:bacterial-type flagellum-dependent cell motility"/>
    <property type="evidence" value="ECO:0007669"/>
    <property type="project" value="InterPro"/>
</dbReference>
<evidence type="ECO:0000256" key="8">
    <source>
        <dbReference type="ARBA" id="ARBA00023143"/>
    </source>
</evidence>
<evidence type="ECO:0000256" key="5">
    <source>
        <dbReference type="ARBA" id="ARBA00022692"/>
    </source>
</evidence>
<dbReference type="PIRSF" id="PIRSF004862">
    <property type="entry name" value="FliF"/>
    <property type="match status" value="1"/>
</dbReference>
<dbReference type="PANTHER" id="PTHR30046">
    <property type="entry name" value="FLAGELLAR M-RING PROTEIN"/>
    <property type="match status" value="1"/>
</dbReference>
<dbReference type="InterPro" id="IPR045851">
    <property type="entry name" value="AMP-bd_C_sf"/>
</dbReference>
<feature type="region of interest" description="Disordered" evidence="10">
    <location>
        <begin position="308"/>
        <end position="362"/>
    </location>
</feature>
<dbReference type="AlphaFoldDB" id="A0A316DC02"/>
<dbReference type="Pfam" id="PF08345">
    <property type="entry name" value="YscJ_FliF_C"/>
    <property type="match status" value="1"/>
</dbReference>
<evidence type="ECO:0000256" key="6">
    <source>
        <dbReference type="ARBA" id="ARBA00022989"/>
    </source>
</evidence>
<dbReference type="InterPro" id="IPR000067">
    <property type="entry name" value="FlgMring_FliF"/>
</dbReference>
<sequence>MNQQIKAIFEKLTGYWKNLQKHQRRNLLIVAGLFVLTVAFLSWFALRPNYTTILFNQSPASLGEVTTKLDELKIPYKTGGDTLSVPEQYQDEARMKLAMANLPNTTNSGYSVFDSSSMNLGMTENEFSVRNKQATEMQIQNSILTLKGVREARVNLVLPEKKLFVSQQQDNAKASVVVLLDNGVKLSTDQITGIQQLVAHSVPGLTPQGISLVDQNGVRLLDETGQAIADGSTNPQLTKQQVIQNQVETEAKNRIRNSLERLAGQGNVEVVVHAKLNFDQRTWKNHKVEPPKDNPTGAVISDHVINEESQGTTGATGVTGTQTNNPGQVPANVSAANGNNSSSKKESTTNRDFDTYDENGQSAPYQVDSYTVSVLIGDQALVDQKQEDIRKFVSTAIGDTNDGATNTITIAGGTFQTPANPFTTTTSFYKQPWFLGAMAAALVLLGGGVYAFSRRRKVAEVPVLDRPRITDVGTVVEETENMKMKKQLEKLAGQKPEEFVNLLRTWLVEE</sequence>
<dbReference type="Pfam" id="PF01514">
    <property type="entry name" value="YscJ_FliF"/>
    <property type="match status" value="1"/>
</dbReference>
<evidence type="ECO:0000256" key="10">
    <source>
        <dbReference type="SAM" id="MobiDB-lite"/>
    </source>
</evidence>
<dbReference type="InterPro" id="IPR013556">
    <property type="entry name" value="Flag_M-ring_C"/>
</dbReference>
<accession>A0A316DC02</accession>
<evidence type="ECO:0000259" key="12">
    <source>
        <dbReference type="Pfam" id="PF01514"/>
    </source>
</evidence>
<dbReference type="InterPro" id="IPR006182">
    <property type="entry name" value="FliF_N_dom"/>
</dbReference>
<name>A0A316DC02_9BACL</name>
<evidence type="ECO:0000256" key="9">
    <source>
        <dbReference type="PIRNR" id="PIRNR004862"/>
    </source>
</evidence>
<keyword evidence="8 9" id="KW-0975">Bacterial flagellum</keyword>
<keyword evidence="5 11" id="KW-0812">Transmembrane</keyword>
<evidence type="ECO:0000313" key="14">
    <source>
        <dbReference type="EMBL" id="PWK12715.1"/>
    </source>
</evidence>
<evidence type="ECO:0000313" key="15">
    <source>
        <dbReference type="Proteomes" id="UP000245634"/>
    </source>
</evidence>
<keyword evidence="7 11" id="KW-0472">Membrane</keyword>
<protein>
    <recommendedName>
        <fullName evidence="9">Flagellar M-ring protein</fullName>
    </recommendedName>
</protein>
<evidence type="ECO:0000256" key="1">
    <source>
        <dbReference type="ARBA" id="ARBA00004117"/>
    </source>
</evidence>
<feature type="transmembrane region" description="Helical" evidence="11">
    <location>
        <begin position="27"/>
        <end position="46"/>
    </location>
</feature>
<reference evidence="14 15" key="1">
    <citation type="submission" date="2018-05" db="EMBL/GenBank/DDBJ databases">
        <title>Genomic Encyclopedia of Type Strains, Phase IV (KMG-IV): sequencing the most valuable type-strain genomes for metagenomic binning, comparative biology and taxonomic classification.</title>
        <authorList>
            <person name="Goeker M."/>
        </authorList>
    </citation>
    <scope>NUCLEOTIDE SEQUENCE [LARGE SCALE GENOMIC DNA]</scope>
    <source>
        <strain evidence="14 15">DSM 18773</strain>
    </source>
</reference>
<keyword evidence="15" id="KW-1185">Reference proteome</keyword>
<feature type="domain" description="Flagellar M-ring C-terminal" evidence="13">
    <location>
        <begin position="259"/>
        <end position="401"/>
    </location>
</feature>
<dbReference type="EMBL" id="QGGL01000009">
    <property type="protein sequence ID" value="PWK12715.1"/>
    <property type="molecule type" value="Genomic_DNA"/>
</dbReference>
<organism evidence="14 15">
    <name type="scientific">Tumebacillus permanentifrigoris</name>
    <dbReference type="NCBI Taxonomy" id="378543"/>
    <lineage>
        <taxon>Bacteria</taxon>
        <taxon>Bacillati</taxon>
        <taxon>Bacillota</taxon>
        <taxon>Bacilli</taxon>
        <taxon>Bacillales</taxon>
        <taxon>Alicyclobacillaceae</taxon>
        <taxon>Tumebacillus</taxon>
    </lineage>
</organism>
<dbReference type="PRINTS" id="PR01009">
    <property type="entry name" value="FLGMRINGFLIF"/>
</dbReference>
<feature type="transmembrane region" description="Helical" evidence="11">
    <location>
        <begin position="433"/>
        <end position="452"/>
    </location>
</feature>
<dbReference type="GO" id="GO:0009431">
    <property type="term" value="C:bacterial-type flagellum basal body, MS ring"/>
    <property type="evidence" value="ECO:0007669"/>
    <property type="project" value="InterPro"/>
</dbReference>
<comment type="function">
    <text evidence="9">The M ring may be actively involved in energy transduction.</text>
</comment>
<dbReference type="InterPro" id="IPR043427">
    <property type="entry name" value="YscJ/FliF"/>
</dbReference>
<evidence type="ECO:0000259" key="13">
    <source>
        <dbReference type="Pfam" id="PF08345"/>
    </source>
</evidence>
<dbReference type="NCBIfam" id="TIGR00206">
    <property type="entry name" value="fliF"/>
    <property type="match status" value="1"/>
</dbReference>
<keyword evidence="4" id="KW-1003">Cell membrane</keyword>
<evidence type="ECO:0000256" key="7">
    <source>
        <dbReference type="ARBA" id="ARBA00023136"/>
    </source>
</evidence>
<dbReference type="RefSeq" id="WP_170119424.1">
    <property type="nucleotide sequence ID" value="NZ_QGGL01000009.1"/>
</dbReference>
<feature type="compositionally biased region" description="Low complexity" evidence="10">
    <location>
        <begin position="311"/>
        <end position="323"/>
    </location>
</feature>
<evidence type="ECO:0000256" key="3">
    <source>
        <dbReference type="ARBA" id="ARBA00007971"/>
    </source>
</evidence>
<feature type="compositionally biased region" description="Basic and acidic residues" evidence="10">
    <location>
        <begin position="343"/>
        <end position="354"/>
    </location>
</feature>
<keyword evidence="14" id="KW-0969">Cilium</keyword>
<evidence type="ECO:0000256" key="2">
    <source>
        <dbReference type="ARBA" id="ARBA00004651"/>
    </source>
</evidence>
<comment type="caution">
    <text evidence="14">The sequence shown here is derived from an EMBL/GenBank/DDBJ whole genome shotgun (WGS) entry which is preliminary data.</text>
</comment>
<proteinExistence type="inferred from homology"/>
<comment type="similarity">
    <text evidence="3 9">Belongs to the FliF family.</text>
</comment>
<dbReference type="Gene3D" id="3.30.300.30">
    <property type="match status" value="1"/>
</dbReference>
<feature type="compositionally biased region" description="Low complexity" evidence="10">
    <location>
        <begin position="331"/>
        <end position="342"/>
    </location>
</feature>
<keyword evidence="6 11" id="KW-1133">Transmembrane helix</keyword>
<evidence type="ECO:0000256" key="11">
    <source>
        <dbReference type="SAM" id="Phobius"/>
    </source>
</evidence>